<feature type="transmembrane region" description="Helical" evidence="6">
    <location>
        <begin position="12"/>
        <end position="28"/>
    </location>
</feature>
<comment type="subcellular location">
    <subcellularLocation>
        <location evidence="1">Cell membrane</location>
        <topology evidence="1">Multi-pass membrane protein</topology>
    </subcellularLocation>
</comment>
<organism evidence="7 8">
    <name type="scientific">Virgibacillus chiguensis</name>
    <dbReference type="NCBI Taxonomy" id="411959"/>
    <lineage>
        <taxon>Bacteria</taxon>
        <taxon>Bacillati</taxon>
        <taxon>Bacillota</taxon>
        <taxon>Bacilli</taxon>
        <taxon>Bacillales</taxon>
        <taxon>Bacillaceae</taxon>
        <taxon>Virgibacillus</taxon>
    </lineage>
</organism>
<keyword evidence="4 6" id="KW-1133">Transmembrane helix</keyword>
<evidence type="ECO:0000256" key="6">
    <source>
        <dbReference type="SAM" id="Phobius"/>
    </source>
</evidence>
<evidence type="ECO:0000256" key="5">
    <source>
        <dbReference type="ARBA" id="ARBA00023136"/>
    </source>
</evidence>
<evidence type="ECO:0000256" key="1">
    <source>
        <dbReference type="ARBA" id="ARBA00004651"/>
    </source>
</evidence>
<gene>
    <name evidence="7" type="ORF">SAMN05421807_10984</name>
</gene>
<dbReference type="Pfam" id="PF03899">
    <property type="entry name" value="ATP-synt_I"/>
    <property type="match status" value="1"/>
</dbReference>
<feature type="transmembrane region" description="Helical" evidence="6">
    <location>
        <begin position="72"/>
        <end position="91"/>
    </location>
</feature>
<dbReference type="InterPro" id="IPR005598">
    <property type="entry name" value="ATP_synth_I"/>
</dbReference>
<dbReference type="Proteomes" id="UP000184079">
    <property type="component" value="Unassembled WGS sequence"/>
</dbReference>
<evidence type="ECO:0000313" key="8">
    <source>
        <dbReference type="Proteomes" id="UP000184079"/>
    </source>
</evidence>
<name>A0A1M5U9P9_9BACI</name>
<protein>
    <submittedName>
        <fullName evidence="7">ATP synthase protein I</fullName>
    </submittedName>
</protein>
<dbReference type="InterPro" id="IPR039072">
    <property type="entry name" value="ATP_synth_I_Bacilli"/>
</dbReference>
<accession>A0A1M5U9P9</accession>
<reference evidence="8" key="1">
    <citation type="submission" date="2016-11" db="EMBL/GenBank/DDBJ databases">
        <authorList>
            <person name="Varghese N."/>
            <person name="Submissions S."/>
        </authorList>
    </citation>
    <scope>NUCLEOTIDE SEQUENCE [LARGE SCALE GENOMIC DNA]</scope>
    <source>
        <strain evidence="8">CGMCC 1.6496</strain>
    </source>
</reference>
<dbReference type="PANTHER" id="PTHR40035">
    <property type="entry name" value="ATP SYNTHASE PROTEIN I"/>
    <property type="match status" value="1"/>
</dbReference>
<keyword evidence="3 6" id="KW-0812">Transmembrane</keyword>
<feature type="transmembrane region" description="Helical" evidence="6">
    <location>
        <begin position="97"/>
        <end position="117"/>
    </location>
</feature>
<dbReference type="OrthoDB" id="2355635at2"/>
<evidence type="ECO:0000256" key="2">
    <source>
        <dbReference type="ARBA" id="ARBA00022475"/>
    </source>
</evidence>
<dbReference type="PANTHER" id="PTHR40035:SF1">
    <property type="entry name" value="ATP SYNTHASE PROTEIN I"/>
    <property type="match status" value="1"/>
</dbReference>
<evidence type="ECO:0000256" key="3">
    <source>
        <dbReference type="ARBA" id="ARBA00022692"/>
    </source>
</evidence>
<keyword evidence="5 6" id="KW-0472">Membrane</keyword>
<dbReference type="GO" id="GO:0005886">
    <property type="term" value="C:plasma membrane"/>
    <property type="evidence" value="ECO:0007669"/>
    <property type="project" value="UniProtKB-SubCell"/>
</dbReference>
<dbReference type="AlphaFoldDB" id="A0A1M5U9P9"/>
<sequence length="128" mass="14524">MSEYKIMVARQRKWMLYLLAIFVIGAGFTPYVRIFLGLLLGTSISFYNLYLLQKKVDLFGEAVTSNQKVKTLGTLSRMTAAILAILIAIRFDAYFHMIAVIIGLMTSYPVIMIDFALSNFKQSHKKEG</sequence>
<feature type="transmembrane region" description="Helical" evidence="6">
    <location>
        <begin position="34"/>
        <end position="52"/>
    </location>
</feature>
<dbReference type="RefSeq" id="WP_073009266.1">
    <property type="nucleotide sequence ID" value="NZ_FQXD01000009.1"/>
</dbReference>
<dbReference type="EMBL" id="FQXD01000009">
    <property type="protein sequence ID" value="SHH59631.1"/>
    <property type="molecule type" value="Genomic_DNA"/>
</dbReference>
<evidence type="ECO:0000256" key="4">
    <source>
        <dbReference type="ARBA" id="ARBA00022989"/>
    </source>
</evidence>
<keyword evidence="2" id="KW-1003">Cell membrane</keyword>
<proteinExistence type="predicted"/>
<evidence type="ECO:0000313" key="7">
    <source>
        <dbReference type="EMBL" id="SHH59631.1"/>
    </source>
</evidence>
<keyword evidence="8" id="KW-1185">Reference proteome</keyword>